<evidence type="ECO:0000256" key="1">
    <source>
        <dbReference type="ARBA" id="ARBA00004811"/>
    </source>
</evidence>
<accession>A0A6J6Y5C0</accession>
<dbReference type="SUPFAM" id="SSF55205">
    <property type="entry name" value="EPT/RTPC-like"/>
    <property type="match status" value="1"/>
</dbReference>
<dbReference type="EC" id="2.5.1.19" evidence="3"/>
<name>A0A6J6Y5C0_9ZZZZ</name>
<dbReference type="InterPro" id="IPR023193">
    <property type="entry name" value="EPSP_synthase_CS"/>
</dbReference>
<evidence type="ECO:0000256" key="7">
    <source>
        <dbReference type="ARBA" id="ARBA00044633"/>
    </source>
</evidence>
<dbReference type="PANTHER" id="PTHR21090:SF5">
    <property type="entry name" value="PENTAFUNCTIONAL AROM POLYPEPTIDE"/>
    <property type="match status" value="1"/>
</dbReference>
<protein>
    <recommendedName>
        <fullName evidence="3">3-phosphoshikimate 1-carboxyvinyltransferase</fullName>
        <ecNumber evidence="3">2.5.1.19</ecNumber>
    </recommendedName>
</protein>
<dbReference type="PROSITE" id="PS00104">
    <property type="entry name" value="EPSP_SYNTHASE_1"/>
    <property type="match status" value="1"/>
</dbReference>
<keyword evidence="6" id="KW-0057">Aromatic amino acid biosynthesis</keyword>
<keyword evidence="5" id="KW-0808">Transferase</keyword>
<dbReference type="CDD" id="cd01556">
    <property type="entry name" value="EPSP_synthase"/>
    <property type="match status" value="1"/>
</dbReference>
<dbReference type="HAMAP" id="MF_00210">
    <property type="entry name" value="EPSP_synth"/>
    <property type="match status" value="1"/>
</dbReference>
<dbReference type="InterPro" id="IPR013792">
    <property type="entry name" value="RNA3'P_cycl/enolpyr_Trfase_a/b"/>
</dbReference>
<proteinExistence type="inferred from homology"/>
<evidence type="ECO:0000313" key="9">
    <source>
        <dbReference type="EMBL" id="CAB4804600.1"/>
    </source>
</evidence>
<dbReference type="PIRSF" id="PIRSF000505">
    <property type="entry name" value="EPSPS"/>
    <property type="match status" value="1"/>
</dbReference>
<dbReference type="NCBIfam" id="TIGR01356">
    <property type="entry name" value="aroA"/>
    <property type="match status" value="1"/>
</dbReference>
<evidence type="ECO:0000256" key="2">
    <source>
        <dbReference type="ARBA" id="ARBA00009948"/>
    </source>
</evidence>
<dbReference type="AlphaFoldDB" id="A0A6J6Y5C0"/>
<evidence type="ECO:0000256" key="6">
    <source>
        <dbReference type="ARBA" id="ARBA00023141"/>
    </source>
</evidence>
<gene>
    <name evidence="9" type="ORF">UFOPK3046_00764</name>
</gene>
<dbReference type="UniPathway" id="UPA00053">
    <property type="reaction ID" value="UER00089"/>
</dbReference>
<dbReference type="PROSITE" id="PS00885">
    <property type="entry name" value="EPSP_SYNTHASE_2"/>
    <property type="match status" value="1"/>
</dbReference>
<dbReference type="PANTHER" id="PTHR21090">
    <property type="entry name" value="AROM/DEHYDROQUINATE SYNTHASE"/>
    <property type="match status" value="1"/>
</dbReference>
<dbReference type="EMBL" id="CAFAAQ010000053">
    <property type="protein sequence ID" value="CAB4804600.1"/>
    <property type="molecule type" value="Genomic_DNA"/>
</dbReference>
<dbReference type="Gene3D" id="3.65.10.10">
    <property type="entry name" value="Enolpyruvate transferase domain"/>
    <property type="match status" value="2"/>
</dbReference>
<dbReference type="GO" id="GO:0008652">
    <property type="term" value="P:amino acid biosynthetic process"/>
    <property type="evidence" value="ECO:0007669"/>
    <property type="project" value="UniProtKB-KW"/>
</dbReference>
<reference evidence="9" key="1">
    <citation type="submission" date="2020-05" db="EMBL/GenBank/DDBJ databases">
        <authorList>
            <person name="Chiriac C."/>
            <person name="Salcher M."/>
            <person name="Ghai R."/>
            <person name="Kavagutti S V."/>
        </authorList>
    </citation>
    <scope>NUCLEOTIDE SEQUENCE</scope>
</reference>
<organism evidence="9">
    <name type="scientific">freshwater metagenome</name>
    <dbReference type="NCBI Taxonomy" id="449393"/>
    <lineage>
        <taxon>unclassified sequences</taxon>
        <taxon>metagenomes</taxon>
        <taxon>ecological metagenomes</taxon>
    </lineage>
</organism>
<feature type="domain" description="Enolpyruvate transferase" evidence="8">
    <location>
        <begin position="15"/>
        <end position="420"/>
    </location>
</feature>
<evidence type="ECO:0000256" key="3">
    <source>
        <dbReference type="ARBA" id="ARBA00012450"/>
    </source>
</evidence>
<comment type="similarity">
    <text evidence="2">Belongs to the EPSP synthase family.</text>
</comment>
<sequence>MNSLEVEPLSQPFDVVVRPPGSKSITNRALICAALARGTSTLEGALFAEDTEAMVRCLGALGVGIEAEESAQRLTVHGIRGVPPVDGAVLDAALSGTTSRFIAPVAALGRSTVVLDGAGPLRLRPMGEMFDALTAMGCVLVPLGDPGCLPVQIEAQGLAGGPIELRGDVSSQFLSGLLLAAPEMDAGLQVEMVSDLVSKPYVEMTLKVMQAFGAETTHGNFRRLSVEPTGYRAVNEFVVEPDASAASYFFAAAALLGGSVTIHGLGTDSLQGDLSFVDLLGRMGAQVIRSATSTQVVGTGSLHGIEVDMAEISDTAQTLAAIAPFADSPTRVTGIGFIRAKETDRIAAVVTELQRLGISAVEESDGFLIHPGVPNPGVVQTYRDHRMAMSFALVGLRSAGIQIADPACVAKTYPNFWNDLETLRGSDGK</sequence>
<comment type="catalytic activity">
    <reaction evidence="7">
        <text>3-phosphoshikimate + phosphoenolpyruvate = 5-O-(1-carboxyvinyl)-3-phosphoshikimate + phosphate</text>
        <dbReference type="Rhea" id="RHEA:21256"/>
        <dbReference type="ChEBI" id="CHEBI:43474"/>
        <dbReference type="ChEBI" id="CHEBI:57701"/>
        <dbReference type="ChEBI" id="CHEBI:58702"/>
        <dbReference type="ChEBI" id="CHEBI:145989"/>
        <dbReference type="EC" id="2.5.1.19"/>
    </reaction>
    <physiologicalReaction direction="left-to-right" evidence="7">
        <dbReference type="Rhea" id="RHEA:21257"/>
    </physiologicalReaction>
</comment>
<dbReference type="GO" id="GO:0009073">
    <property type="term" value="P:aromatic amino acid family biosynthetic process"/>
    <property type="evidence" value="ECO:0007669"/>
    <property type="project" value="UniProtKB-KW"/>
</dbReference>
<keyword evidence="4" id="KW-0028">Amino-acid biosynthesis</keyword>
<dbReference type="InterPro" id="IPR001986">
    <property type="entry name" value="Enolpyruvate_Tfrase_dom"/>
</dbReference>
<dbReference type="InterPro" id="IPR036968">
    <property type="entry name" value="Enolpyruvate_Tfrase_sf"/>
</dbReference>
<dbReference type="GO" id="GO:0003866">
    <property type="term" value="F:3-phosphoshikimate 1-carboxyvinyltransferase activity"/>
    <property type="evidence" value="ECO:0007669"/>
    <property type="project" value="UniProtKB-EC"/>
</dbReference>
<dbReference type="InterPro" id="IPR006264">
    <property type="entry name" value="EPSP_synthase"/>
</dbReference>
<evidence type="ECO:0000256" key="4">
    <source>
        <dbReference type="ARBA" id="ARBA00022605"/>
    </source>
</evidence>
<dbReference type="Pfam" id="PF00275">
    <property type="entry name" value="EPSP_synthase"/>
    <property type="match status" value="1"/>
</dbReference>
<dbReference type="GO" id="GO:0009423">
    <property type="term" value="P:chorismate biosynthetic process"/>
    <property type="evidence" value="ECO:0007669"/>
    <property type="project" value="UniProtKB-UniPathway"/>
</dbReference>
<evidence type="ECO:0000256" key="5">
    <source>
        <dbReference type="ARBA" id="ARBA00022679"/>
    </source>
</evidence>
<evidence type="ECO:0000259" key="8">
    <source>
        <dbReference type="Pfam" id="PF00275"/>
    </source>
</evidence>
<comment type="pathway">
    <text evidence="1">Metabolic intermediate biosynthesis; chorismate biosynthesis; chorismate from D-erythrose 4-phosphate and phosphoenolpyruvate: step 6/7.</text>
</comment>